<dbReference type="EMBL" id="CP133615">
    <property type="protein sequence ID" value="WMV24859.1"/>
    <property type="molecule type" value="Genomic_DNA"/>
</dbReference>
<protein>
    <submittedName>
        <fullName evidence="1">Uncharacterized protein</fullName>
    </submittedName>
</protein>
<proteinExistence type="predicted"/>
<accession>A0AAF0QRU2</accession>
<dbReference type="AlphaFoldDB" id="A0AAF0QRU2"/>
<reference evidence="1" key="1">
    <citation type="submission" date="2023-08" db="EMBL/GenBank/DDBJ databases">
        <title>A de novo genome assembly of Solanum verrucosum Schlechtendal, a Mexican diploid species geographically isolated from the other diploid A-genome species in potato relatives.</title>
        <authorList>
            <person name="Hosaka K."/>
        </authorList>
    </citation>
    <scope>NUCLEOTIDE SEQUENCE</scope>
    <source>
        <tissue evidence="1">Young leaves</tissue>
    </source>
</reference>
<dbReference type="Proteomes" id="UP001234989">
    <property type="component" value="Chromosome 4"/>
</dbReference>
<name>A0AAF0QRU2_SOLVR</name>
<organism evidence="1 2">
    <name type="scientific">Solanum verrucosum</name>
    <dbReference type="NCBI Taxonomy" id="315347"/>
    <lineage>
        <taxon>Eukaryota</taxon>
        <taxon>Viridiplantae</taxon>
        <taxon>Streptophyta</taxon>
        <taxon>Embryophyta</taxon>
        <taxon>Tracheophyta</taxon>
        <taxon>Spermatophyta</taxon>
        <taxon>Magnoliopsida</taxon>
        <taxon>eudicotyledons</taxon>
        <taxon>Gunneridae</taxon>
        <taxon>Pentapetalae</taxon>
        <taxon>asterids</taxon>
        <taxon>lamiids</taxon>
        <taxon>Solanales</taxon>
        <taxon>Solanaceae</taxon>
        <taxon>Solanoideae</taxon>
        <taxon>Solaneae</taxon>
        <taxon>Solanum</taxon>
    </lineage>
</organism>
<sequence length="85" mass="9508">MPTIAEVILNSSHPFLRGLGVDGNISFEEVQIEILDRQVKNLRNKDVVSVKFLCRNHLVEGATWEAKADVKSLYPHLLPSTPTPN</sequence>
<evidence type="ECO:0000313" key="1">
    <source>
        <dbReference type="EMBL" id="WMV24859.1"/>
    </source>
</evidence>
<keyword evidence="2" id="KW-1185">Reference proteome</keyword>
<gene>
    <name evidence="1" type="ORF">MTR67_018244</name>
</gene>
<evidence type="ECO:0000313" key="2">
    <source>
        <dbReference type="Proteomes" id="UP001234989"/>
    </source>
</evidence>